<protein>
    <submittedName>
        <fullName evidence="1">Uncharacterized protein</fullName>
    </submittedName>
</protein>
<dbReference type="GO" id="GO:0005737">
    <property type="term" value="C:cytoplasm"/>
    <property type="evidence" value="ECO:0007669"/>
    <property type="project" value="InterPro"/>
</dbReference>
<name>A0A238BZ41_9BILA</name>
<dbReference type="GO" id="GO:0004813">
    <property type="term" value="F:alanine-tRNA ligase activity"/>
    <property type="evidence" value="ECO:0007669"/>
    <property type="project" value="InterPro"/>
</dbReference>
<organism evidence="1 2">
    <name type="scientific">Onchocerca flexuosa</name>
    <dbReference type="NCBI Taxonomy" id="387005"/>
    <lineage>
        <taxon>Eukaryota</taxon>
        <taxon>Metazoa</taxon>
        <taxon>Ecdysozoa</taxon>
        <taxon>Nematoda</taxon>
        <taxon>Chromadorea</taxon>
        <taxon>Rhabditida</taxon>
        <taxon>Spirurina</taxon>
        <taxon>Spiruromorpha</taxon>
        <taxon>Filarioidea</taxon>
        <taxon>Onchocercidae</taxon>
        <taxon>Onchocerca</taxon>
    </lineage>
</organism>
<dbReference type="GO" id="GO:0006419">
    <property type="term" value="P:alanyl-tRNA aminoacylation"/>
    <property type="evidence" value="ECO:0007669"/>
    <property type="project" value="InterPro"/>
</dbReference>
<dbReference type="Proteomes" id="UP000242913">
    <property type="component" value="Unassembled WGS sequence"/>
</dbReference>
<evidence type="ECO:0000313" key="2">
    <source>
        <dbReference type="Proteomes" id="UP000242913"/>
    </source>
</evidence>
<accession>A0A238BZ41</accession>
<dbReference type="GO" id="GO:0005524">
    <property type="term" value="F:ATP binding"/>
    <property type="evidence" value="ECO:0007669"/>
    <property type="project" value="InterPro"/>
</dbReference>
<dbReference type="EMBL" id="KZ269986">
    <property type="protein sequence ID" value="OZC10469.1"/>
    <property type="molecule type" value="Genomic_DNA"/>
</dbReference>
<gene>
    <name evidence="1" type="ORF">X798_02513</name>
</gene>
<sequence length="60" mass="7204">MEFNKDEEEGMLPGSESRNYVLRRLIRGATRYIHQLGYYANQKDQRSPIIYLSRKIRKTL</sequence>
<evidence type="ECO:0000313" key="1">
    <source>
        <dbReference type="EMBL" id="OZC10469.1"/>
    </source>
</evidence>
<reference evidence="1 2" key="1">
    <citation type="submission" date="2015-12" db="EMBL/GenBank/DDBJ databases">
        <title>Draft genome of the nematode, Onchocerca flexuosa.</title>
        <authorList>
            <person name="Mitreva M."/>
        </authorList>
    </citation>
    <scope>NUCLEOTIDE SEQUENCE [LARGE SCALE GENOMIC DNA]</scope>
    <source>
        <strain evidence="1">Red Deer</strain>
    </source>
</reference>
<dbReference type="AlphaFoldDB" id="A0A238BZ41"/>
<proteinExistence type="predicted"/>
<dbReference type="InterPro" id="IPR018162">
    <property type="entry name" value="Ala-tRNA-ligase_IIc_anticod-bd"/>
</dbReference>
<dbReference type="SUPFAM" id="SSF101353">
    <property type="entry name" value="Putative anticodon-binding domain of alanyl-tRNA synthetase (AlaRS)"/>
    <property type="match status" value="1"/>
</dbReference>
<keyword evidence="2" id="KW-1185">Reference proteome</keyword>